<feature type="region of interest" description="Disordered" evidence="2">
    <location>
        <begin position="1"/>
        <end position="31"/>
    </location>
</feature>
<gene>
    <name evidence="4" type="ORF">ACHAWO_013578</name>
</gene>
<dbReference type="SUPFAM" id="SSF56672">
    <property type="entry name" value="DNA/RNA polymerases"/>
    <property type="match status" value="1"/>
</dbReference>
<dbReference type="PANTHER" id="PTHR10133">
    <property type="entry name" value="DNA POLYMERASE I"/>
    <property type="match status" value="1"/>
</dbReference>
<feature type="region of interest" description="Disordered" evidence="2">
    <location>
        <begin position="149"/>
        <end position="198"/>
    </location>
</feature>
<dbReference type="InterPro" id="IPR036397">
    <property type="entry name" value="RNaseH_sf"/>
</dbReference>
<dbReference type="InterPro" id="IPR001098">
    <property type="entry name" value="DNA-dir_DNA_pol_A_palm_dom"/>
</dbReference>
<dbReference type="InterPro" id="IPR002298">
    <property type="entry name" value="DNA_polymerase_A"/>
</dbReference>
<dbReference type="PANTHER" id="PTHR10133:SF27">
    <property type="entry name" value="DNA POLYMERASE NU"/>
    <property type="match status" value="1"/>
</dbReference>
<evidence type="ECO:0000256" key="1">
    <source>
        <dbReference type="ARBA" id="ARBA00022705"/>
    </source>
</evidence>
<reference evidence="4 5" key="1">
    <citation type="submission" date="2024-10" db="EMBL/GenBank/DDBJ databases">
        <title>Updated reference genomes for cyclostephanoid diatoms.</title>
        <authorList>
            <person name="Roberts W.R."/>
            <person name="Alverson A.J."/>
        </authorList>
    </citation>
    <scope>NUCLEOTIDE SEQUENCE [LARGE SCALE GENOMIC DNA]</scope>
    <source>
        <strain evidence="4 5">AJA010-31</strain>
    </source>
</reference>
<feature type="compositionally biased region" description="Basic and acidic residues" evidence="2">
    <location>
        <begin position="475"/>
        <end position="488"/>
    </location>
</feature>
<dbReference type="PRINTS" id="PR00868">
    <property type="entry name" value="DNAPOLI"/>
</dbReference>
<feature type="compositionally biased region" description="Polar residues" evidence="2">
    <location>
        <begin position="374"/>
        <end position="395"/>
    </location>
</feature>
<dbReference type="GO" id="GO:0006260">
    <property type="term" value="P:DNA replication"/>
    <property type="evidence" value="ECO:0007669"/>
    <property type="project" value="UniProtKB-KW"/>
</dbReference>
<evidence type="ECO:0000256" key="2">
    <source>
        <dbReference type="SAM" id="MobiDB-lite"/>
    </source>
</evidence>
<proteinExistence type="predicted"/>
<feature type="compositionally biased region" description="Polar residues" evidence="2">
    <location>
        <begin position="214"/>
        <end position="234"/>
    </location>
</feature>
<evidence type="ECO:0000313" key="4">
    <source>
        <dbReference type="EMBL" id="KAL3785391.1"/>
    </source>
</evidence>
<dbReference type="EMBL" id="JALLPJ020000695">
    <property type="protein sequence ID" value="KAL3785391.1"/>
    <property type="molecule type" value="Genomic_DNA"/>
</dbReference>
<feature type="compositionally biased region" description="Basic and acidic residues" evidence="2">
    <location>
        <begin position="436"/>
        <end position="450"/>
    </location>
</feature>
<feature type="compositionally biased region" description="Basic and acidic residues" evidence="2">
    <location>
        <begin position="160"/>
        <end position="170"/>
    </location>
</feature>
<organism evidence="4 5">
    <name type="scientific">Cyclotella atomus</name>
    <dbReference type="NCBI Taxonomy" id="382360"/>
    <lineage>
        <taxon>Eukaryota</taxon>
        <taxon>Sar</taxon>
        <taxon>Stramenopiles</taxon>
        <taxon>Ochrophyta</taxon>
        <taxon>Bacillariophyta</taxon>
        <taxon>Coscinodiscophyceae</taxon>
        <taxon>Thalassiosirophycidae</taxon>
        <taxon>Stephanodiscales</taxon>
        <taxon>Stephanodiscaceae</taxon>
        <taxon>Cyclotella</taxon>
    </lineage>
</organism>
<dbReference type="Gene3D" id="3.30.70.370">
    <property type="match status" value="1"/>
</dbReference>
<comment type="caution">
    <text evidence="4">The sequence shown here is derived from an EMBL/GenBank/DDBJ whole genome shotgun (WGS) entry which is preliminary data.</text>
</comment>
<accession>A0ABD3PDR6</accession>
<dbReference type="SMART" id="SM00482">
    <property type="entry name" value="POLAc"/>
    <property type="match status" value="1"/>
</dbReference>
<name>A0ABD3PDR6_9STRA</name>
<dbReference type="Gene3D" id="1.10.150.20">
    <property type="entry name" value="5' to 3' exonuclease, C-terminal subdomain"/>
    <property type="match status" value="1"/>
</dbReference>
<feature type="domain" description="DNA-directed DNA polymerase family A palm" evidence="3">
    <location>
        <begin position="1024"/>
        <end position="1266"/>
    </location>
</feature>
<feature type="compositionally biased region" description="Low complexity" evidence="2">
    <location>
        <begin position="246"/>
        <end position="260"/>
    </location>
</feature>
<keyword evidence="5" id="KW-1185">Reference proteome</keyword>
<evidence type="ECO:0000259" key="3">
    <source>
        <dbReference type="SMART" id="SM00482"/>
    </source>
</evidence>
<dbReference type="CDD" id="cd08638">
    <property type="entry name" value="DNA_pol_A_theta"/>
    <property type="match status" value="1"/>
</dbReference>
<feature type="compositionally biased region" description="Polar residues" evidence="2">
    <location>
        <begin position="10"/>
        <end position="20"/>
    </location>
</feature>
<feature type="compositionally biased region" description="Basic and acidic residues" evidence="2">
    <location>
        <begin position="305"/>
        <end position="319"/>
    </location>
</feature>
<dbReference type="Proteomes" id="UP001530400">
    <property type="component" value="Unassembled WGS sequence"/>
</dbReference>
<dbReference type="Gene3D" id="1.20.1060.10">
    <property type="entry name" value="Taq DNA Polymerase, Chain T, domain 4"/>
    <property type="match status" value="1"/>
</dbReference>
<dbReference type="InterPro" id="IPR043502">
    <property type="entry name" value="DNA/RNA_pol_sf"/>
</dbReference>
<feature type="region of interest" description="Disordered" evidence="2">
    <location>
        <begin position="214"/>
        <end position="499"/>
    </location>
</feature>
<dbReference type="Pfam" id="PF00476">
    <property type="entry name" value="DNA_pol_A"/>
    <property type="match status" value="2"/>
</dbReference>
<sequence length="1315" mass="148858">MPWYEPNNRPPTSGSLDPSTNDPPNNNNPHHRACDEVNYCARHHPDHDELDIFNYINDKWDYHPTRSENRGDRLQSRVEAHLANMFPGSAALFSNNGGAAGFDGFQFASSTAGHYYSNDHQQSVNLDREGDDEKPFRAAQFFHPRHVDLFSPITTGNGQENRHVDDDRKPSAVQVRAAPEDRLRQQHGLGPMSQGFSQHDEADNIQSFHLGSQSDTRTIQHGSTSDPSSFYNSQHSRKENFKPHTNSHNSSKQSHNQASNGYTGIQSSQQHDNAHSQLSQNIRNANSHGDSRAPSSQHMSHKQNHREMSQNSRDGDHSTSKLLQTMHMPHGTGEDQSPMPEHSPRDLFQVNNSAPPASSPFVNLYQKSKKTTPPAVQSTLTQNSKTGQLGKSSYHQHAAVAGKEKTWDHYNGGGRSAVNAKRTADDHNKSKKQSIKSKDALQKKTSEKSRSKNNGQSEVENLLDTMHSSKTSKKRSSDPEKKSSDKSTKRSKQKTMNEVTNMEPVPTKASKLAENISIQDFAGLEHTTIQNAAQCHQGLQSFLTKVGKQKHVSWTMLFLDKYYAPKTVERSKKKNNNIPNSGKFDLPQQHQGFMISSAFLPTGKRYCTEKGPTCTAWNCTCDKQIRAKRSTAALLGAMFVFNDTSIDDEDFECYILPLGPTQEETTDLLHGYMSDWPTTPFECEVPMHERWNCLKAIVSSKSIKLVTYNATVSLLPLYSYLMHENSKRDNRSFNESVAYLSGKSVYDGDQCFQTLAADECLHSIWDLRLVLWLLQPHASEAQLEYSCVEEGFKHLIPDDLQNPNGDEFALLTSGLVEACNNLVLISEIFPVMNGMLEQNHLSHALEEIEAPVQSILAAMECRGIGLYPKRLQKAQTYIEGQIQQLQEKGRAMTENCNFIMSSPKQVSEYLFDVLKLSMPSGLVQRTKEGSNHRSTSEETLKAIKEEMMASDGKVHPIIDVILEFRSFNKMLTSFVQPLPKFCYKVHESDDYPKIHPQWMQTSVRTGRFSCRKPNLQQVPKSMEHVDPRKAFVPSRGNKERVLFACDYSQKEVRILAHMCQDQALRSLFTDDKKNDIYKQMASLIRNKPVETVESEERAHFKQVTLAILYGMRYVEISVESFLVHHALTTAHLDHLIQSPKQVAKNLSITEDAAKRTMSDFFRRFSTLKRWMDETKEFARKNKYVETIARRRRYLDLIDSDDRAEKAQAERQAINTVIQGSAADMMKSAMVNMAENIKKSWKGPAITRPQMLLQIHDELVLELNFDEDHMYWMKELAIKSCCTDCEKAFGLSVPLLLDCTVGLSWQAMKALGDAKG</sequence>
<dbReference type="Gene3D" id="3.30.420.10">
    <property type="entry name" value="Ribonuclease H-like superfamily/Ribonuclease H"/>
    <property type="match status" value="1"/>
</dbReference>
<keyword evidence="1" id="KW-0235">DNA replication</keyword>
<feature type="compositionally biased region" description="Polar residues" evidence="2">
    <location>
        <begin position="261"/>
        <end position="298"/>
    </location>
</feature>
<evidence type="ECO:0000313" key="5">
    <source>
        <dbReference type="Proteomes" id="UP001530400"/>
    </source>
</evidence>
<protein>
    <recommendedName>
        <fullName evidence="3">DNA-directed DNA polymerase family A palm domain-containing protein</fullName>
    </recommendedName>
</protein>